<keyword evidence="17" id="KW-1185">Reference proteome</keyword>
<dbReference type="SMART" id="SM00132">
    <property type="entry name" value="LIM"/>
    <property type="match status" value="2"/>
</dbReference>
<feature type="compositionally biased region" description="Basic and acidic residues" evidence="14">
    <location>
        <begin position="259"/>
        <end position="275"/>
    </location>
</feature>
<dbReference type="Pfam" id="PF00046">
    <property type="entry name" value="Homeodomain"/>
    <property type="match status" value="1"/>
</dbReference>
<dbReference type="WBParaSite" id="maker-E.canG7_contigs_0015-snap-gene-0.29-mRNA-1">
    <property type="protein sequence ID" value="maker-E.canG7_contigs_0015-snap-gene-0.29-mRNA-1"/>
    <property type="gene ID" value="EcG7_04967"/>
</dbReference>
<dbReference type="InterPro" id="IPR001356">
    <property type="entry name" value="HD"/>
</dbReference>
<dbReference type="FunFam" id="2.10.110.10:FF:000032">
    <property type="entry name" value="LIM/homeobox protein Lhx3"/>
    <property type="match status" value="1"/>
</dbReference>
<dbReference type="GO" id="GO:0000981">
    <property type="term" value="F:DNA-binding transcription factor activity, RNA polymerase II-specific"/>
    <property type="evidence" value="ECO:0007669"/>
    <property type="project" value="InterPro"/>
</dbReference>
<dbReference type="Gene3D" id="3.90.730.10">
    <property type="entry name" value="Ribonuclease T2-like"/>
    <property type="match status" value="1"/>
</dbReference>
<organism evidence="17 18">
    <name type="scientific">Echinococcus canadensis</name>
    <dbReference type="NCBI Taxonomy" id="519352"/>
    <lineage>
        <taxon>Eukaryota</taxon>
        <taxon>Metazoa</taxon>
        <taxon>Spiralia</taxon>
        <taxon>Lophotrochozoa</taxon>
        <taxon>Platyhelminthes</taxon>
        <taxon>Cestoda</taxon>
        <taxon>Eucestoda</taxon>
        <taxon>Cyclophyllidea</taxon>
        <taxon>Taeniidae</taxon>
        <taxon>Echinococcus</taxon>
        <taxon>Echinococcus canadensis group</taxon>
    </lineage>
</organism>
<feature type="compositionally biased region" description="Acidic residues" evidence="14">
    <location>
        <begin position="281"/>
        <end position="296"/>
    </location>
</feature>
<evidence type="ECO:0000256" key="3">
    <source>
        <dbReference type="ARBA" id="ARBA00022723"/>
    </source>
</evidence>
<dbReference type="CDD" id="cd09376">
    <property type="entry name" value="LIM2_Lhx3_Lhx4"/>
    <property type="match status" value="1"/>
</dbReference>
<evidence type="ECO:0000259" key="16">
    <source>
        <dbReference type="PROSITE" id="PS50071"/>
    </source>
</evidence>
<sequence length="568" mass="64500">MANHHLLSPMGSGQVSGIELGTMQMHAPLPPPPPPPFLAVLNYANTPKTLMSSQPAPQMATQSSLNGPSAPICSRCSEQVHEKTLLLVLDQYWHAKCLYCPDCGVSLVNKCFYRDGEVYCREDFFRRFGTKCASCEEGIPPNEMVRKAHDNVYHLECFVCHVCARSLNTGDEFYLLADRRLMCKADFTMIKAQEVELENVNKRPRTTINAKQLDALKKAYAEGAKPSRHVREQLSAETGLDMRVVQVWFQNRRAKEKRLRRDASRQTHWQNEGDAKLPQGDDIDDDELDEENEDEPPLASKTKTLSLHTHSQHHETSSILATSSSVDSGAESEGELSNSSISHGQKSEMADLTAIQHSQVLRNCTISWIPHPTEIGYQETFARPPLCHFPHPHVSKSQCSYPRVVNGFNIHGLWAQLWPNTEMNKCGDGPKYDNNSIKDIFLELQREWVDEKGFQHPWKFWNHEWAKHGICVIQNNSVITDQHDYFAASLKLKKMYNFTEIFERNHITASNTTLYDTASVLHMLKRDLGADVWLHCSWKLRYLQSSLLLPSSRYAGITVISTGGIRQK</sequence>
<protein>
    <submittedName>
        <fullName evidence="18">LIM/homeobox protein Lhx3</fullName>
    </submittedName>
</protein>
<proteinExistence type="inferred from homology"/>
<dbReference type="GO" id="GO:0003723">
    <property type="term" value="F:RNA binding"/>
    <property type="evidence" value="ECO:0007669"/>
    <property type="project" value="InterPro"/>
</dbReference>
<evidence type="ECO:0000256" key="9">
    <source>
        <dbReference type="ARBA" id="ARBA00023242"/>
    </source>
</evidence>
<dbReference type="InterPro" id="IPR036430">
    <property type="entry name" value="RNase_T2-like_sf"/>
</dbReference>
<evidence type="ECO:0000256" key="7">
    <source>
        <dbReference type="ARBA" id="ARBA00023125"/>
    </source>
</evidence>
<accession>A0A915EX91</accession>
<keyword evidence="9 10" id="KW-0539">Nucleus</keyword>
<dbReference type="InterPro" id="IPR009057">
    <property type="entry name" value="Homeodomain-like_sf"/>
</dbReference>
<dbReference type="InterPro" id="IPR033130">
    <property type="entry name" value="RNase_T2_His_AS_2"/>
</dbReference>
<dbReference type="GO" id="GO:0005634">
    <property type="term" value="C:nucleus"/>
    <property type="evidence" value="ECO:0007669"/>
    <property type="project" value="UniProtKB-SubCell"/>
</dbReference>
<feature type="DNA-binding region" description="Homeobox" evidence="10">
    <location>
        <begin position="201"/>
        <end position="260"/>
    </location>
</feature>
<feature type="domain" description="Homeobox" evidence="16">
    <location>
        <begin position="199"/>
        <end position="259"/>
    </location>
</feature>
<dbReference type="Pfam" id="PF00412">
    <property type="entry name" value="LIM"/>
    <property type="match status" value="2"/>
</dbReference>
<evidence type="ECO:0000256" key="4">
    <source>
        <dbReference type="ARBA" id="ARBA00022737"/>
    </source>
</evidence>
<keyword evidence="7 10" id="KW-0238">DNA-binding</keyword>
<dbReference type="Gene3D" id="2.10.110.10">
    <property type="entry name" value="Cysteine Rich Protein"/>
    <property type="match status" value="2"/>
</dbReference>
<dbReference type="Pfam" id="PF00445">
    <property type="entry name" value="Ribonuclease_T2"/>
    <property type="match status" value="1"/>
</dbReference>
<feature type="compositionally biased region" description="Polar residues" evidence="14">
    <location>
        <begin position="335"/>
        <end position="344"/>
    </location>
</feature>
<dbReference type="PROSITE" id="PS50023">
    <property type="entry name" value="LIM_DOMAIN_2"/>
    <property type="match status" value="2"/>
</dbReference>
<keyword evidence="3 11" id="KW-0479">Metal-binding</keyword>
<dbReference type="AlphaFoldDB" id="A0A915EX91"/>
<evidence type="ECO:0000256" key="1">
    <source>
        <dbReference type="ARBA" id="ARBA00004123"/>
    </source>
</evidence>
<feature type="compositionally biased region" description="Polar residues" evidence="14">
    <location>
        <begin position="317"/>
        <end position="327"/>
    </location>
</feature>
<dbReference type="SMART" id="SM00389">
    <property type="entry name" value="HOX"/>
    <property type="match status" value="1"/>
</dbReference>
<dbReference type="PROSITE" id="PS00478">
    <property type="entry name" value="LIM_DOMAIN_1"/>
    <property type="match status" value="1"/>
</dbReference>
<evidence type="ECO:0000256" key="8">
    <source>
        <dbReference type="ARBA" id="ARBA00023155"/>
    </source>
</evidence>
<evidence type="ECO:0000259" key="15">
    <source>
        <dbReference type="PROSITE" id="PS50023"/>
    </source>
</evidence>
<dbReference type="CDD" id="cd00086">
    <property type="entry name" value="homeodomain"/>
    <property type="match status" value="1"/>
</dbReference>
<feature type="domain" description="LIM zinc-binding" evidence="15">
    <location>
        <begin position="71"/>
        <end position="130"/>
    </location>
</feature>
<name>A0A915EX91_9CEST</name>
<dbReference type="GO" id="GO:0033897">
    <property type="term" value="F:ribonuclease T2 activity"/>
    <property type="evidence" value="ECO:0007669"/>
    <property type="project" value="InterPro"/>
</dbReference>
<dbReference type="FunFam" id="1.10.10.60:FF:000219">
    <property type="entry name" value="LIM/homeobox protein Lhx3"/>
    <property type="match status" value="1"/>
</dbReference>
<dbReference type="InterPro" id="IPR049594">
    <property type="entry name" value="Lhx3/4-like_LIM2"/>
</dbReference>
<keyword evidence="6 11" id="KW-0440">LIM domain</keyword>
<dbReference type="PANTHER" id="PTHR24208">
    <property type="entry name" value="LIM/HOMEOBOX PROTEIN LHX"/>
    <property type="match status" value="1"/>
</dbReference>
<evidence type="ECO:0000256" key="13">
    <source>
        <dbReference type="RuleBase" id="RU004328"/>
    </source>
</evidence>
<dbReference type="SUPFAM" id="SSF55895">
    <property type="entry name" value="Ribonuclease Rh-like"/>
    <property type="match status" value="1"/>
</dbReference>
<dbReference type="PROSITE" id="PS00027">
    <property type="entry name" value="HOMEOBOX_1"/>
    <property type="match status" value="1"/>
</dbReference>
<reference evidence="18" key="1">
    <citation type="submission" date="2022-11" db="UniProtKB">
        <authorList>
            <consortium name="WormBaseParasite"/>
        </authorList>
    </citation>
    <scope>IDENTIFICATION</scope>
</reference>
<comment type="similarity">
    <text evidence="2 13">Belongs to the RNase T2 family.</text>
</comment>
<dbReference type="GO" id="GO:0008270">
    <property type="term" value="F:zinc ion binding"/>
    <property type="evidence" value="ECO:0007669"/>
    <property type="project" value="InterPro"/>
</dbReference>
<dbReference type="InterPro" id="IPR050453">
    <property type="entry name" value="LIM_Homeobox_TF"/>
</dbReference>
<dbReference type="GO" id="GO:0000977">
    <property type="term" value="F:RNA polymerase II transcription regulatory region sequence-specific DNA binding"/>
    <property type="evidence" value="ECO:0007669"/>
    <property type="project" value="TreeGrafter"/>
</dbReference>
<evidence type="ECO:0000256" key="11">
    <source>
        <dbReference type="PROSITE-ProRule" id="PRU00125"/>
    </source>
</evidence>
<dbReference type="InterPro" id="IPR017970">
    <property type="entry name" value="Homeobox_CS"/>
</dbReference>
<evidence type="ECO:0000256" key="14">
    <source>
        <dbReference type="SAM" id="MobiDB-lite"/>
    </source>
</evidence>
<keyword evidence="8 10" id="KW-0371">Homeobox</keyword>
<evidence type="ECO:0000313" key="17">
    <source>
        <dbReference type="Proteomes" id="UP000887562"/>
    </source>
</evidence>
<evidence type="ECO:0000256" key="10">
    <source>
        <dbReference type="PROSITE-ProRule" id="PRU00108"/>
    </source>
</evidence>
<evidence type="ECO:0000256" key="12">
    <source>
        <dbReference type="RuleBase" id="RU000682"/>
    </source>
</evidence>
<dbReference type="PROSITE" id="PS50071">
    <property type="entry name" value="HOMEOBOX_2"/>
    <property type="match status" value="1"/>
</dbReference>
<dbReference type="PANTHER" id="PTHR24208:SF128">
    <property type="entry name" value="LIM3, ISOFORM G"/>
    <property type="match status" value="1"/>
</dbReference>
<feature type="domain" description="LIM zinc-binding" evidence="15">
    <location>
        <begin position="131"/>
        <end position="193"/>
    </location>
</feature>
<keyword evidence="4" id="KW-0677">Repeat</keyword>
<evidence type="ECO:0000256" key="2">
    <source>
        <dbReference type="ARBA" id="ARBA00007469"/>
    </source>
</evidence>
<dbReference type="GO" id="GO:0030182">
    <property type="term" value="P:neuron differentiation"/>
    <property type="evidence" value="ECO:0007669"/>
    <property type="project" value="TreeGrafter"/>
</dbReference>
<dbReference type="Gene3D" id="1.10.10.60">
    <property type="entry name" value="Homeodomain-like"/>
    <property type="match status" value="1"/>
</dbReference>
<dbReference type="Proteomes" id="UP000887562">
    <property type="component" value="Unplaced"/>
</dbReference>
<evidence type="ECO:0000313" key="18">
    <source>
        <dbReference type="WBParaSite" id="maker-E.canG7_contigs_0015-snap-gene-0.29-mRNA-1"/>
    </source>
</evidence>
<dbReference type="InterPro" id="IPR001568">
    <property type="entry name" value="RNase_T2-like"/>
</dbReference>
<dbReference type="InterPro" id="IPR001781">
    <property type="entry name" value="Znf_LIM"/>
</dbReference>
<feature type="region of interest" description="Disordered" evidence="14">
    <location>
        <begin position="256"/>
        <end position="345"/>
    </location>
</feature>
<keyword evidence="5 11" id="KW-0862">Zinc</keyword>
<evidence type="ECO:0000256" key="5">
    <source>
        <dbReference type="ARBA" id="ARBA00022833"/>
    </source>
</evidence>
<comment type="subcellular location">
    <subcellularLocation>
        <location evidence="1 10 12">Nucleus</location>
    </subcellularLocation>
</comment>
<evidence type="ECO:0000256" key="6">
    <source>
        <dbReference type="ARBA" id="ARBA00023038"/>
    </source>
</evidence>
<dbReference type="PROSITE" id="PS00531">
    <property type="entry name" value="RNASE_T2_2"/>
    <property type="match status" value="1"/>
</dbReference>
<dbReference type="SUPFAM" id="SSF57716">
    <property type="entry name" value="Glucocorticoid receptor-like (DNA-binding domain)"/>
    <property type="match status" value="2"/>
</dbReference>
<dbReference type="SUPFAM" id="SSF46689">
    <property type="entry name" value="Homeodomain-like"/>
    <property type="match status" value="1"/>
</dbReference>